<evidence type="ECO:0000259" key="7">
    <source>
        <dbReference type="Pfam" id="PF20667"/>
    </source>
</evidence>
<feature type="domain" description="Exocyst complex component Sec10 N-terminal" evidence="7">
    <location>
        <begin position="223"/>
        <end position="338"/>
    </location>
</feature>
<dbReference type="GO" id="GO:0000145">
    <property type="term" value="C:exocyst"/>
    <property type="evidence" value="ECO:0007669"/>
    <property type="project" value="TreeGrafter"/>
</dbReference>
<comment type="caution">
    <text evidence="8">The sequence shown here is derived from an EMBL/GenBank/DDBJ whole genome shotgun (WGS) entry which is preliminary data.</text>
</comment>
<organism evidence="8 9">
    <name type="scientific">Elliptochloris bilobata</name>
    <dbReference type="NCBI Taxonomy" id="381761"/>
    <lineage>
        <taxon>Eukaryota</taxon>
        <taxon>Viridiplantae</taxon>
        <taxon>Chlorophyta</taxon>
        <taxon>core chlorophytes</taxon>
        <taxon>Trebouxiophyceae</taxon>
        <taxon>Trebouxiophyceae incertae sedis</taxon>
        <taxon>Elliptochloris clade</taxon>
        <taxon>Elliptochloris</taxon>
    </lineage>
</organism>
<name>A0AAW1RMF7_9CHLO</name>
<feature type="compositionally biased region" description="Basic and acidic residues" evidence="5">
    <location>
        <begin position="364"/>
        <end position="374"/>
    </location>
</feature>
<evidence type="ECO:0008006" key="10">
    <source>
        <dbReference type="Google" id="ProtNLM"/>
    </source>
</evidence>
<dbReference type="InterPro" id="IPR048627">
    <property type="entry name" value="Sec10_HB"/>
</dbReference>
<keyword evidence="2" id="KW-0813">Transport</keyword>
<gene>
    <name evidence="8" type="ORF">WJX81_003494</name>
</gene>
<feature type="region of interest" description="Disordered" evidence="5">
    <location>
        <begin position="1"/>
        <end position="45"/>
    </location>
</feature>
<dbReference type="GO" id="GO:0006887">
    <property type="term" value="P:exocytosis"/>
    <property type="evidence" value="ECO:0007669"/>
    <property type="project" value="UniProtKB-KW"/>
</dbReference>
<evidence type="ECO:0000256" key="5">
    <source>
        <dbReference type="SAM" id="MobiDB-lite"/>
    </source>
</evidence>
<protein>
    <recommendedName>
        <fullName evidence="10">Exocyst complex component Sec10</fullName>
    </recommendedName>
</protein>
<dbReference type="GO" id="GO:0006893">
    <property type="term" value="P:Golgi to plasma membrane transport"/>
    <property type="evidence" value="ECO:0007669"/>
    <property type="project" value="TreeGrafter"/>
</dbReference>
<feature type="compositionally biased region" description="Gly residues" evidence="5">
    <location>
        <begin position="120"/>
        <end position="129"/>
    </location>
</feature>
<reference evidence="8 9" key="1">
    <citation type="journal article" date="2024" name="Nat. Commun.">
        <title>Phylogenomics reveals the evolutionary origins of lichenization in chlorophyte algae.</title>
        <authorList>
            <person name="Puginier C."/>
            <person name="Libourel C."/>
            <person name="Otte J."/>
            <person name="Skaloud P."/>
            <person name="Haon M."/>
            <person name="Grisel S."/>
            <person name="Petersen M."/>
            <person name="Berrin J.G."/>
            <person name="Delaux P.M."/>
            <person name="Dal Grande F."/>
            <person name="Keller J."/>
        </authorList>
    </citation>
    <scope>NUCLEOTIDE SEQUENCE [LARGE SCALE GENOMIC DNA]</scope>
    <source>
        <strain evidence="8 9">SAG 245.80</strain>
    </source>
</reference>
<dbReference type="InterPro" id="IPR048625">
    <property type="entry name" value="Sec10_N"/>
</dbReference>
<dbReference type="PANTHER" id="PTHR12100:SF0">
    <property type="entry name" value="EXOCYST COMPLEX COMPONENT 5"/>
    <property type="match status" value="1"/>
</dbReference>
<dbReference type="AlphaFoldDB" id="A0AAW1RMF7"/>
<sequence length="977" mass="102016">MRRINSGGVALPGVQAAERDGRPPARQVVRRASGNLGASPGARAAAAGEARAAARRELLGTRPAEEGSAGGAQSATRGGPSGQVLLRDMSPGMLRARLGPRGRGMLRETPGPAEANLARGGAGPAGGAGAPTPPSATRPPLSGGAPSARGAAGVAVPRSASGVHVLSVINLDTFLHNFSVPGLINRIANLEQQDLRSQIAAASRPQVSARQGGADAASLATMDKLLSTFERAAKELDILASSVDHKVVALKKRVQSQEEAFQVQVEDMEAALESTRASFQSLDAQMRNLSQAAAKIGDRLQSAEGFRKRALEGGRVIQHLLEFASAPSLQALPELFQDDARLAEAAAATRQILGLAQELSAAKERVGGAEEPKRTPRGGHPLGTVERAVSQIEAYRALLEHRVVARFDAAAAAGDLGGMAECARIMAEFRRGEAQLVQRYISTRAMFIDVRELAPGSPAGTAADAAGAQVALRNLGALFKGLLAACREDALVMEQVFPSARAAILLYVQRVFEQRVQAGVDRALAQPAPGAPKEALQLHLRLLAEAHKRVRGLVDQLQTLVGEGREVAEMAEGVFAEHLADYPGLELLWLQAMFEQRAQPAQAAPLLPSSGAALQAAAGLVGLLPAAIQNRFAQAGATLSPEAVAGFCACNAEAAERCEELSPAGALPGNVRSLFHSSTPQRASLGCLLEQVATHILAGLGAAVEACQRACSAPFGTASLGPPSRIAIAKAAYAAASEGVGRVLEAVGAASGIVRQLQQHYARCIAPRVEESAAEASASATGLAALVRAVEERVLAVLQASLAAFFGQAERTLAAEQRKADFRPPEDGPPPPLDRPTGACTLVAALLSALLRISATHLQGSNLAAFDAEVGRRAHAMLLAHMQRYVYSATGALRWKRDITEYADVLRTAHSPPIAALMEELASYVTTLLVAPESLLGLVDASLRLPHAQALTFLRLREDFKTARVGGQTLAQVFARD</sequence>
<evidence type="ECO:0000256" key="3">
    <source>
        <dbReference type="ARBA" id="ARBA00022483"/>
    </source>
</evidence>
<dbReference type="PANTHER" id="PTHR12100">
    <property type="entry name" value="SEC10"/>
    <property type="match status" value="1"/>
</dbReference>
<dbReference type="Proteomes" id="UP001445335">
    <property type="component" value="Unassembled WGS sequence"/>
</dbReference>
<dbReference type="Pfam" id="PF07393">
    <property type="entry name" value="Sec10_HB"/>
    <property type="match status" value="2"/>
</dbReference>
<evidence type="ECO:0000256" key="2">
    <source>
        <dbReference type="ARBA" id="ARBA00022448"/>
    </source>
</evidence>
<keyword evidence="9" id="KW-1185">Reference proteome</keyword>
<evidence type="ECO:0000313" key="9">
    <source>
        <dbReference type="Proteomes" id="UP001445335"/>
    </source>
</evidence>
<keyword evidence="3" id="KW-0268">Exocytosis</keyword>
<dbReference type="Pfam" id="PF20667">
    <property type="entry name" value="Sec10_N"/>
    <property type="match status" value="1"/>
</dbReference>
<feature type="region of interest" description="Disordered" evidence="5">
    <location>
        <begin position="61"/>
        <end position="150"/>
    </location>
</feature>
<dbReference type="EMBL" id="JALJOU010000030">
    <property type="protein sequence ID" value="KAK9835004.1"/>
    <property type="molecule type" value="Genomic_DNA"/>
</dbReference>
<proteinExistence type="inferred from homology"/>
<feature type="region of interest" description="Disordered" evidence="5">
    <location>
        <begin position="364"/>
        <end position="383"/>
    </location>
</feature>
<evidence type="ECO:0000259" key="6">
    <source>
        <dbReference type="Pfam" id="PF07393"/>
    </source>
</evidence>
<evidence type="ECO:0000313" key="8">
    <source>
        <dbReference type="EMBL" id="KAK9835004.1"/>
    </source>
</evidence>
<feature type="domain" description="Exocyst complex component Sec10-like alpha-helical bundle" evidence="6">
    <location>
        <begin position="637"/>
        <end position="965"/>
    </location>
</feature>
<evidence type="ECO:0000256" key="4">
    <source>
        <dbReference type="ARBA" id="ARBA00023054"/>
    </source>
</evidence>
<evidence type="ECO:0000256" key="1">
    <source>
        <dbReference type="ARBA" id="ARBA00006572"/>
    </source>
</evidence>
<keyword evidence="4" id="KW-0175">Coiled coil</keyword>
<feature type="domain" description="Exocyst complex component Sec10-like alpha-helical bundle" evidence="6">
    <location>
        <begin position="344"/>
        <end position="596"/>
    </location>
</feature>
<accession>A0AAW1RMF7</accession>
<feature type="compositionally biased region" description="Low complexity" evidence="5">
    <location>
        <begin position="138"/>
        <end position="150"/>
    </location>
</feature>
<comment type="similarity">
    <text evidence="1">Belongs to the SEC10 family.</text>
</comment>
<dbReference type="InterPro" id="IPR009976">
    <property type="entry name" value="Sec10-like"/>
</dbReference>